<keyword evidence="1" id="KW-0732">Signal</keyword>
<name>A0A7V7PK42_9HYPH</name>
<evidence type="ECO:0000259" key="2">
    <source>
        <dbReference type="Pfam" id="PF13628"/>
    </source>
</evidence>
<reference evidence="3 4" key="1">
    <citation type="submission" date="2019-09" db="EMBL/GenBank/DDBJ databases">
        <title>YIM 132180 draft genome.</title>
        <authorList>
            <person name="Zhang K."/>
        </authorList>
    </citation>
    <scope>NUCLEOTIDE SEQUENCE [LARGE SCALE GENOMIC DNA]</scope>
    <source>
        <strain evidence="3 4">YIM 132180</strain>
    </source>
</reference>
<keyword evidence="4" id="KW-1185">Reference proteome</keyword>
<feature type="domain" description="DUF4142" evidence="2">
    <location>
        <begin position="49"/>
        <end position="182"/>
    </location>
</feature>
<organism evidence="3 4">
    <name type="scientific">Plantimonas leprariae</name>
    <dbReference type="NCBI Taxonomy" id="2615207"/>
    <lineage>
        <taxon>Bacteria</taxon>
        <taxon>Pseudomonadati</taxon>
        <taxon>Pseudomonadota</taxon>
        <taxon>Alphaproteobacteria</taxon>
        <taxon>Hyphomicrobiales</taxon>
        <taxon>Aurantimonadaceae</taxon>
        <taxon>Plantimonas</taxon>
    </lineage>
</organism>
<evidence type="ECO:0000313" key="4">
    <source>
        <dbReference type="Proteomes" id="UP000432089"/>
    </source>
</evidence>
<dbReference type="Gene3D" id="1.20.1260.10">
    <property type="match status" value="1"/>
</dbReference>
<feature type="signal peptide" evidence="1">
    <location>
        <begin position="1"/>
        <end position="32"/>
    </location>
</feature>
<dbReference type="AlphaFoldDB" id="A0A7V7PK42"/>
<proteinExistence type="predicted"/>
<dbReference type="EMBL" id="VZDO01000027">
    <property type="protein sequence ID" value="KAB0675993.1"/>
    <property type="molecule type" value="Genomic_DNA"/>
</dbReference>
<protein>
    <submittedName>
        <fullName evidence="3">DUF4142 domain-containing protein</fullName>
    </submittedName>
</protein>
<dbReference type="PANTHER" id="PTHR38593">
    <property type="entry name" value="BLR2558 PROTEIN"/>
    <property type="match status" value="1"/>
</dbReference>
<dbReference type="Pfam" id="PF13628">
    <property type="entry name" value="DUF4142"/>
    <property type="match status" value="1"/>
</dbReference>
<sequence length="186" mass="19808">MRAAREKRPMKTIHAGLCAAFLLCGGAAGAGAQSLADASKADPAMKVSTADFAKAAAASDQFEIRSSEIAKEKAKSAELKEFASQMIADHEKSTKGLKAALGDKMKMGAKLSPKQAAMLKQLEAAKASEFETLYVDMQAHSHMEAVMLFRTYSGNGDDSKVKAFAQETLPVIEMHADHAQKLVASM</sequence>
<dbReference type="InterPro" id="IPR012347">
    <property type="entry name" value="Ferritin-like"/>
</dbReference>
<accession>A0A7V7PK42</accession>
<evidence type="ECO:0000313" key="3">
    <source>
        <dbReference type="EMBL" id="KAB0675993.1"/>
    </source>
</evidence>
<evidence type="ECO:0000256" key="1">
    <source>
        <dbReference type="SAM" id="SignalP"/>
    </source>
</evidence>
<gene>
    <name evidence="3" type="ORF">F6X38_22280</name>
</gene>
<comment type="caution">
    <text evidence="3">The sequence shown here is derived from an EMBL/GenBank/DDBJ whole genome shotgun (WGS) entry which is preliminary data.</text>
</comment>
<feature type="chain" id="PRO_5031276903" evidence="1">
    <location>
        <begin position="33"/>
        <end position="186"/>
    </location>
</feature>
<dbReference type="InterPro" id="IPR025419">
    <property type="entry name" value="DUF4142"/>
</dbReference>
<dbReference type="Proteomes" id="UP000432089">
    <property type="component" value="Unassembled WGS sequence"/>
</dbReference>
<dbReference type="PANTHER" id="PTHR38593:SF1">
    <property type="entry name" value="BLR2558 PROTEIN"/>
    <property type="match status" value="1"/>
</dbReference>